<feature type="transmembrane region" description="Helical" evidence="1">
    <location>
        <begin position="129"/>
        <end position="154"/>
    </location>
</feature>
<sequence length="212" mass="23471">MHLTLHSASLSSLSPLISTISFSSIFATTLGSKSANTFLNRDAPALVVELNSNSSSPPSTSWSLTLSSSLLLSRDTSTSPQGLNVPPYSSGTFGSQLELELLSEESLEFCERERDDNVRLELLLWMPRGYILCMYLLPAAWLMASCSFLSRFFMWLGLFSNAWCCLLCAVVSIVPGGGWFWRQTVRGCLSLRWFEINACELSLRDGTEDLKS</sequence>
<protein>
    <recommendedName>
        <fullName evidence="4">Transmembrane protein</fullName>
    </recommendedName>
</protein>
<evidence type="ECO:0000313" key="2">
    <source>
        <dbReference type="EMBL" id="TVU05427.1"/>
    </source>
</evidence>
<organism evidence="2 3">
    <name type="scientific">Eragrostis curvula</name>
    <name type="common">weeping love grass</name>
    <dbReference type="NCBI Taxonomy" id="38414"/>
    <lineage>
        <taxon>Eukaryota</taxon>
        <taxon>Viridiplantae</taxon>
        <taxon>Streptophyta</taxon>
        <taxon>Embryophyta</taxon>
        <taxon>Tracheophyta</taxon>
        <taxon>Spermatophyta</taxon>
        <taxon>Magnoliopsida</taxon>
        <taxon>Liliopsida</taxon>
        <taxon>Poales</taxon>
        <taxon>Poaceae</taxon>
        <taxon>PACMAD clade</taxon>
        <taxon>Chloridoideae</taxon>
        <taxon>Eragrostideae</taxon>
        <taxon>Eragrostidinae</taxon>
        <taxon>Eragrostis</taxon>
    </lineage>
</organism>
<keyword evidence="1" id="KW-0472">Membrane</keyword>
<feature type="transmembrane region" description="Helical" evidence="1">
    <location>
        <begin position="160"/>
        <end position="181"/>
    </location>
</feature>
<dbReference type="AlphaFoldDB" id="A0A5J9T2K9"/>
<dbReference type="Proteomes" id="UP000324897">
    <property type="component" value="Unassembled WGS sequence"/>
</dbReference>
<gene>
    <name evidence="2" type="ORF">EJB05_48590</name>
</gene>
<accession>A0A5J9T2K9</accession>
<proteinExistence type="predicted"/>
<evidence type="ECO:0008006" key="4">
    <source>
        <dbReference type="Google" id="ProtNLM"/>
    </source>
</evidence>
<feature type="transmembrane region" description="Helical" evidence="1">
    <location>
        <begin position="12"/>
        <end position="31"/>
    </location>
</feature>
<comment type="caution">
    <text evidence="2">The sequence shown here is derived from an EMBL/GenBank/DDBJ whole genome shotgun (WGS) entry which is preliminary data.</text>
</comment>
<feature type="non-terminal residue" evidence="2">
    <location>
        <position position="1"/>
    </location>
</feature>
<keyword evidence="1" id="KW-0812">Transmembrane</keyword>
<keyword evidence="3" id="KW-1185">Reference proteome</keyword>
<name>A0A5J9T2K9_9POAL</name>
<reference evidence="2 3" key="1">
    <citation type="journal article" date="2019" name="Sci. Rep.">
        <title>A high-quality genome of Eragrostis curvula grass provides insights into Poaceae evolution and supports new strategies to enhance forage quality.</title>
        <authorList>
            <person name="Carballo J."/>
            <person name="Santos B.A.C.M."/>
            <person name="Zappacosta D."/>
            <person name="Garbus I."/>
            <person name="Selva J.P."/>
            <person name="Gallo C.A."/>
            <person name="Diaz A."/>
            <person name="Albertini E."/>
            <person name="Caccamo M."/>
            <person name="Echenique V."/>
        </authorList>
    </citation>
    <scope>NUCLEOTIDE SEQUENCE [LARGE SCALE GENOMIC DNA]</scope>
    <source>
        <strain evidence="3">cv. Victoria</strain>
        <tissue evidence="2">Leaf</tissue>
    </source>
</reference>
<keyword evidence="1" id="KW-1133">Transmembrane helix</keyword>
<dbReference type="EMBL" id="RWGY01000051">
    <property type="protein sequence ID" value="TVU05427.1"/>
    <property type="molecule type" value="Genomic_DNA"/>
</dbReference>
<evidence type="ECO:0000256" key="1">
    <source>
        <dbReference type="SAM" id="Phobius"/>
    </source>
</evidence>
<dbReference type="Gramene" id="TVU05427">
    <property type="protein sequence ID" value="TVU05427"/>
    <property type="gene ID" value="EJB05_48590"/>
</dbReference>
<evidence type="ECO:0000313" key="3">
    <source>
        <dbReference type="Proteomes" id="UP000324897"/>
    </source>
</evidence>